<dbReference type="SUPFAM" id="SSF46689">
    <property type="entry name" value="Homeodomain-like"/>
    <property type="match status" value="1"/>
</dbReference>
<dbReference type="SUPFAM" id="SSF48498">
    <property type="entry name" value="Tetracyclin repressor-like, C-terminal domain"/>
    <property type="match status" value="1"/>
</dbReference>
<dbReference type="OrthoDB" id="70491at2"/>
<dbReference type="InterPro" id="IPR001647">
    <property type="entry name" value="HTH_TetR"/>
</dbReference>
<dbReference type="InterPro" id="IPR036271">
    <property type="entry name" value="Tet_transcr_reg_TetR-rel_C_sf"/>
</dbReference>
<dbReference type="Proteomes" id="UP000265581">
    <property type="component" value="Unassembled WGS sequence"/>
</dbReference>
<dbReference type="PRINTS" id="PR00455">
    <property type="entry name" value="HTHTETR"/>
</dbReference>
<evidence type="ECO:0000313" key="7">
    <source>
        <dbReference type="Proteomes" id="UP000265581"/>
    </source>
</evidence>
<sequence length="215" mass="23658">MPMRQRTSRLPRTARRAQLLQVALEVFVEQGYHAASMDEIAERAGVSKPVLYQHFPGKLDLYLALLETSCDTVIEGVKDALASTQDNRRRVKATMELWYDYVADQGAAFRLVFESDLTSDPAVREQVDRVVEESAALVAEVISDDTGLPPAASHLLAVSLVGMGHVGARNWLSHDSSLSRDEAVQLVAALAWRGIGAFPRNEDDTVPDQQNQGVE</sequence>
<dbReference type="InterPro" id="IPR050109">
    <property type="entry name" value="HTH-type_TetR-like_transc_reg"/>
</dbReference>
<dbReference type="GO" id="GO:0000976">
    <property type="term" value="F:transcription cis-regulatory region binding"/>
    <property type="evidence" value="ECO:0007669"/>
    <property type="project" value="TreeGrafter"/>
</dbReference>
<dbReference type="Pfam" id="PF00440">
    <property type="entry name" value="TetR_N"/>
    <property type="match status" value="1"/>
</dbReference>
<dbReference type="PROSITE" id="PS50977">
    <property type="entry name" value="HTH_TETR_2"/>
    <property type="match status" value="1"/>
</dbReference>
<evidence type="ECO:0000256" key="2">
    <source>
        <dbReference type="ARBA" id="ARBA00023125"/>
    </source>
</evidence>
<feature type="DNA-binding region" description="H-T-H motif" evidence="4">
    <location>
        <begin position="36"/>
        <end position="55"/>
    </location>
</feature>
<dbReference type="PROSITE" id="PS01081">
    <property type="entry name" value="HTH_TETR_1"/>
    <property type="match status" value="1"/>
</dbReference>
<proteinExistence type="predicted"/>
<dbReference type="GO" id="GO:0003700">
    <property type="term" value="F:DNA-binding transcription factor activity"/>
    <property type="evidence" value="ECO:0007669"/>
    <property type="project" value="TreeGrafter"/>
</dbReference>
<keyword evidence="7" id="KW-1185">Reference proteome</keyword>
<dbReference type="InterPro" id="IPR023772">
    <property type="entry name" value="DNA-bd_HTH_TetR-type_CS"/>
</dbReference>
<keyword evidence="2 4" id="KW-0238">DNA-binding</keyword>
<dbReference type="PANTHER" id="PTHR30055:SF160">
    <property type="entry name" value="TRANSCRIPTIONAL REGULATORY PROTEIN (PROBABLY ASNC-FAMILY)-RELATED"/>
    <property type="match status" value="1"/>
</dbReference>
<evidence type="ECO:0000256" key="4">
    <source>
        <dbReference type="PROSITE-ProRule" id="PRU00335"/>
    </source>
</evidence>
<feature type="domain" description="HTH tetR-type" evidence="5">
    <location>
        <begin position="13"/>
        <end position="73"/>
    </location>
</feature>
<dbReference type="AlphaFoldDB" id="A0A371P6L2"/>
<keyword evidence="1" id="KW-0805">Transcription regulation</keyword>
<gene>
    <name evidence="6" type="ORF">DX116_17105</name>
</gene>
<name>A0A371P6L2_9ACTN</name>
<dbReference type="RefSeq" id="WP_119705708.1">
    <property type="nucleotide sequence ID" value="NZ_JBHSOI010000002.1"/>
</dbReference>
<keyword evidence="3" id="KW-0804">Transcription</keyword>
<evidence type="ECO:0000256" key="1">
    <source>
        <dbReference type="ARBA" id="ARBA00023015"/>
    </source>
</evidence>
<dbReference type="InterPro" id="IPR009057">
    <property type="entry name" value="Homeodomain-like_sf"/>
</dbReference>
<comment type="caution">
    <text evidence="6">The sequence shown here is derived from an EMBL/GenBank/DDBJ whole genome shotgun (WGS) entry which is preliminary data.</text>
</comment>
<dbReference type="Gene3D" id="1.10.357.10">
    <property type="entry name" value="Tetracycline Repressor, domain 2"/>
    <property type="match status" value="1"/>
</dbReference>
<evidence type="ECO:0000259" key="5">
    <source>
        <dbReference type="PROSITE" id="PS50977"/>
    </source>
</evidence>
<dbReference type="EMBL" id="QUBR01000002">
    <property type="protein sequence ID" value="REK71116.1"/>
    <property type="molecule type" value="Genomic_DNA"/>
</dbReference>
<reference evidence="6 7" key="1">
    <citation type="submission" date="2018-08" db="EMBL/GenBank/DDBJ databases">
        <title>Aeromicrobium sp. M2KJ-4, whole genome shotgun sequence.</title>
        <authorList>
            <person name="Tuo L."/>
        </authorList>
    </citation>
    <scope>NUCLEOTIDE SEQUENCE [LARGE SCALE GENOMIC DNA]</scope>
    <source>
        <strain evidence="6 7">M2KJ-4</strain>
    </source>
</reference>
<dbReference type="PANTHER" id="PTHR30055">
    <property type="entry name" value="HTH-TYPE TRANSCRIPTIONAL REGULATOR RUTR"/>
    <property type="match status" value="1"/>
</dbReference>
<organism evidence="6 7">
    <name type="scientific">Aeromicrobium endophyticum</name>
    <dbReference type="NCBI Taxonomy" id="2292704"/>
    <lineage>
        <taxon>Bacteria</taxon>
        <taxon>Bacillati</taxon>
        <taxon>Actinomycetota</taxon>
        <taxon>Actinomycetes</taxon>
        <taxon>Propionibacteriales</taxon>
        <taxon>Nocardioidaceae</taxon>
        <taxon>Aeromicrobium</taxon>
    </lineage>
</organism>
<accession>A0A371P6L2</accession>
<dbReference type="GO" id="GO:0045892">
    <property type="term" value="P:negative regulation of DNA-templated transcription"/>
    <property type="evidence" value="ECO:0007669"/>
    <property type="project" value="UniProtKB-ARBA"/>
</dbReference>
<protein>
    <submittedName>
        <fullName evidence="6">TetR/AcrR family transcriptional regulator</fullName>
    </submittedName>
</protein>
<dbReference type="FunFam" id="1.10.10.60:FF:000141">
    <property type="entry name" value="TetR family transcriptional regulator"/>
    <property type="match status" value="1"/>
</dbReference>
<evidence type="ECO:0000256" key="3">
    <source>
        <dbReference type="ARBA" id="ARBA00023163"/>
    </source>
</evidence>
<evidence type="ECO:0000313" key="6">
    <source>
        <dbReference type="EMBL" id="REK71116.1"/>
    </source>
</evidence>